<gene>
    <name evidence="4" type="ORF">OBE_09991</name>
</gene>
<evidence type="ECO:0000256" key="2">
    <source>
        <dbReference type="ARBA" id="ARBA00022840"/>
    </source>
</evidence>
<keyword evidence="1" id="KW-0547">Nucleotide-binding</keyword>
<organism evidence="4">
    <name type="scientific">human gut metagenome</name>
    <dbReference type="NCBI Taxonomy" id="408170"/>
    <lineage>
        <taxon>unclassified sequences</taxon>
        <taxon>metagenomes</taxon>
        <taxon>organismal metagenomes</taxon>
    </lineage>
</organism>
<dbReference type="EMBL" id="AJWZ01006893">
    <property type="protein sequence ID" value="EKC58470.1"/>
    <property type="molecule type" value="Genomic_DNA"/>
</dbReference>
<dbReference type="SUPFAM" id="SSF52540">
    <property type="entry name" value="P-loop containing nucleoside triphosphate hydrolases"/>
    <property type="match status" value="1"/>
</dbReference>
<dbReference type="GO" id="GO:0005524">
    <property type="term" value="F:ATP binding"/>
    <property type="evidence" value="ECO:0007669"/>
    <property type="project" value="UniProtKB-KW"/>
</dbReference>
<dbReference type="SMART" id="SM00382">
    <property type="entry name" value="AAA"/>
    <property type="match status" value="1"/>
</dbReference>
<dbReference type="InterPro" id="IPR003439">
    <property type="entry name" value="ABC_transporter-like_ATP-bd"/>
</dbReference>
<dbReference type="InterPro" id="IPR003593">
    <property type="entry name" value="AAA+_ATPase"/>
</dbReference>
<name>K1SXE3_9ZZZZ</name>
<dbReference type="AlphaFoldDB" id="K1SXE3"/>
<dbReference type="PANTHER" id="PTHR43158:SF10">
    <property type="entry name" value="ABC TRANSPORTER ATP-BINDING PROTEIN YTRB"/>
    <property type="match status" value="1"/>
</dbReference>
<keyword evidence="2 4" id="KW-0067">ATP-binding</keyword>
<dbReference type="Gene3D" id="3.40.50.300">
    <property type="entry name" value="P-loop containing nucleotide triphosphate hydrolases"/>
    <property type="match status" value="1"/>
</dbReference>
<accession>K1SXE3</accession>
<evidence type="ECO:0000256" key="1">
    <source>
        <dbReference type="ARBA" id="ARBA00022741"/>
    </source>
</evidence>
<feature type="domain" description="ABC transporter" evidence="3">
    <location>
        <begin position="5"/>
        <end position="231"/>
    </location>
</feature>
<dbReference type="Pfam" id="PF00005">
    <property type="entry name" value="ABC_tran"/>
    <property type="match status" value="1"/>
</dbReference>
<reference evidence="4" key="1">
    <citation type="journal article" date="2013" name="Environ. Microbiol.">
        <title>Microbiota from the distal guts of lean and obese adolescents exhibit partial functional redundancy besides clear differences in community structure.</title>
        <authorList>
            <person name="Ferrer M."/>
            <person name="Ruiz A."/>
            <person name="Lanza F."/>
            <person name="Haange S.B."/>
            <person name="Oberbach A."/>
            <person name="Till H."/>
            <person name="Bargiela R."/>
            <person name="Campoy C."/>
            <person name="Segura M.T."/>
            <person name="Richter M."/>
            <person name="von Bergen M."/>
            <person name="Seifert J."/>
            <person name="Suarez A."/>
        </authorList>
    </citation>
    <scope>NUCLEOTIDE SEQUENCE</scope>
</reference>
<dbReference type="CDD" id="cd03230">
    <property type="entry name" value="ABC_DR_subfamily_A"/>
    <property type="match status" value="1"/>
</dbReference>
<evidence type="ECO:0000313" key="4">
    <source>
        <dbReference type="EMBL" id="EKC58470.1"/>
    </source>
</evidence>
<evidence type="ECO:0000259" key="3">
    <source>
        <dbReference type="PROSITE" id="PS50893"/>
    </source>
</evidence>
<protein>
    <submittedName>
        <fullName evidence="4">ABC transporter, ATP-binding protein</fullName>
    </submittedName>
</protein>
<sequence length="294" mass="33433">MEPVIECRNLTHRYGRRKIYENLSFDVPEGRILGLLGKNGTGKTTTINILSGYLEPQAGECRIFGENIRTMSPLTRRRIGLLLEGHVQYQFLSIEQIERFYAAFYPAWNRDAYYGLMEKLQVAPGQRIARMSCGQRSQVALGLILAQNADLLVLDDFSMGLDPGYRRLFVDYLRDFAKAEGKTVFLTSHIIQDMERLIDDCIIMDYGRILVQQPVAELLATFRRYTFPAADDAALPQGDGIYHPAVWKGRGELYSFASPDEIRDRLTRAGIACGELRWETLNLEDAFIGLTGKY</sequence>
<dbReference type="PROSITE" id="PS50893">
    <property type="entry name" value="ABC_TRANSPORTER_2"/>
    <property type="match status" value="1"/>
</dbReference>
<proteinExistence type="predicted"/>
<dbReference type="PANTHER" id="PTHR43158">
    <property type="entry name" value="SKFA PEPTIDE EXPORT ATP-BINDING PROTEIN SKFE"/>
    <property type="match status" value="1"/>
</dbReference>
<comment type="caution">
    <text evidence="4">The sequence shown here is derived from an EMBL/GenBank/DDBJ whole genome shotgun (WGS) entry which is preliminary data.</text>
</comment>
<dbReference type="GO" id="GO:0016887">
    <property type="term" value="F:ATP hydrolysis activity"/>
    <property type="evidence" value="ECO:0007669"/>
    <property type="project" value="InterPro"/>
</dbReference>
<dbReference type="InterPro" id="IPR027417">
    <property type="entry name" value="P-loop_NTPase"/>
</dbReference>